<evidence type="ECO:0000313" key="4">
    <source>
        <dbReference type="Proteomes" id="UP001162836"/>
    </source>
</evidence>
<accession>A0ABS8QLQ7</accession>
<dbReference type="InterPro" id="IPR005646">
    <property type="entry name" value="FapA"/>
</dbReference>
<feature type="domain" description="Flagellar Assembly Protein A N-terminal region" evidence="2">
    <location>
        <begin position="168"/>
        <end position="330"/>
    </location>
</feature>
<gene>
    <name evidence="3" type="ORF">LRS37_15440</name>
</gene>
<protein>
    <submittedName>
        <fullName evidence="3">FapA family protein</fullName>
    </submittedName>
</protein>
<dbReference type="Proteomes" id="UP001162836">
    <property type="component" value="Unassembled WGS sequence"/>
</dbReference>
<dbReference type="RefSeq" id="WP_231315255.1">
    <property type="nucleotide sequence ID" value="NZ_JAJODE010000062.1"/>
</dbReference>
<dbReference type="PANTHER" id="PTHR38032:SF1">
    <property type="entry name" value="RNA-BINDING PROTEIN KHPB N-TERMINAL DOMAIN-CONTAINING PROTEIN"/>
    <property type="match status" value="1"/>
</dbReference>
<evidence type="ECO:0000259" key="2">
    <source>
        <dbReference type="Pfam" id="PF20250"/>
    </source>
</evidence>
<organism evidence="3 4">
    <name type="scientific">Neobacillus sedimentimangrovi</name>
    <dbReference type="NCBI Taxonomy" id="2699460"/>
    <lineage>
        <taxon>Bacteria</taxon>
        <taxon>Bacillati</taxon>
        <taxon>Bacillota</taxon>
        <taxon>Bacilli</taxon>
        <taxon>Bacillales</taxon>
        <taxon>Bacillaceae</taxon>
        <taxon>Neobacillus</taxon>
    </lineage>
</organism>
<evidence type="ECO:0000256" key="1">
    <source>
        <dbReference type="SAM" id="MobiDB-lite"/>
    </source>
</evidence>
<dbReference type="Pfam" id="PF20250">
    <property type="entry name" value="FapA_N"/>
    <property type="match status" value="1"/>
</dbReference>
<dbReference type="InterPro" id="IPR046866">
    <property type="entry name" value="FapA_N"/>
</dbReference>
<feature type="compositionally biased region" description="Basic residues" evidence="1">
    <location>
        <begin position="1"/>
        <end position="11"/>
    </location>
</feature>
<keyword evidence="4" id="KW-1185">Reference proteome</keyword>
<sequence length="332" mass="37630">MSGKKLSKGNKNKIEIKTGLNLSKTKKSQEKRERKSKRLLRLLGEKFSLRKKGNEEDAIMAKDHRIRKTAMEIEEQRTEVQLGKVWVKNGKIYCKESSAHYPTITVSEGMHFYKNGKLVKKTTVLSEKDQLRVDFPNERKEASWSIQLDSSKMEAILNVEMGYQKVYYLKDQEPSTHLDLQMETKLKTINPLQATHLDQRMKELGITTGIQRQEIQRALNATESGQFIIAKGLEPIQGKDGWVEWASEFFDFSHLRSKEENEIQHLASQNFVQSGQLIGTIHPPVPGKAGYSVTGESIPANPTKAIQLQLGKGTDLMEQGSKIVALLGGYFL</sequence>
<dbReference type="PANTHER" id="PTHR38032">
    <property type="entry name" value="POLYMERASE-RELATED"/>
    <property type="match status" value="1"/>
</dbReference>
<reference evidence="3 4" key="1">
    <citation type="journal article" date="2023" name="Antonie Van Leeuwenhoek">
        <title>Unveiling the genomic potential of a novel thermostable glycoside hydrolases producing Neobacillus sedimentimangrovi UE25.</title>
        <authorList>
            <person name="Ejaz U."/>
            <person name="Saleem F."/>
            <person name="Rashid R."/>
            <person name="Hasan K.A."/>
            <person name="Syed M.N."/>
            <person name="Sohail M."/>
        </authorList>
    </citation>
    <scope>NUCLEOTIDE SEQUENCE [LARGE SCALE GENOMIC DNA]</scope>
    <source>
        <strain evidence="3 4">UE25</strain>
    </source>
</reference>
<dbReference type="EMBL" id="JAJODE010000062">
    <property type="protein sequence ID" value="MCD4840227.1"/>
    <property type="molecule type" value="Genomic_DNA"/>
</dbReference>
<proteinExistence type="predicted"/>
<feature type="region of interest" description="Disordered" evidence="1">
    <location>
        <begin position="1"/>
        <end position="36"/>
    </location>
</feature>
<evidence type="ECO:0000313" key="3">
    <source>
        <dbReference type="EMBL" id="MCD4840227.1"/>
    </source>
</evidence>
<comment type="caution">
    <text evidence="3">The sequence shown here is derived from an EMBL/GenBank/DDBJ whole genome shotgun (WGS) entry which is preliminary data.</text>
</comment>
<name>A0ABS8QLQ7_9BACI</name>